<dbReference type="KEGG" id="bvr:BVIR_1613"/>
<dbReference type="OrthoDB" id="7818056at2"/>
<feature type="transmembrane region" description="Helical" evidence="1">
    <location>
        <begin position="239"/>
        <end position="258"/>
    </location>
</feature>
<dbReference type="InterPro" id="IPR037185">
    <property type="entry name" value="EmrE-like"/>
</dbReference>
<dbReference type="EMBL" id="LN907867">
    <property type="protein sequence ID" value="CUU42056.1"/>
    <property type="molecule type" value="Genomic_DNA"/>
</dbReference>
<dbReference type="PANTHER" id="PTHR22911:SF135">
    <property type="entry name" value="BLR4310 PROTEIN"/>
    <property type="match status" value="1"/>
</dbReference>
<feature type="transmembrane region" description="Helical" evidence="1">
    <location>
        <begin position="37"/>
        <end position="59"/>
    </location>
</feature>
<evidence type="ECO:0000313" key="4">
    <source>
        <dbReference type="EMBL" id="CUU42056.1"/>
    </source>
</evidence>
<keyword evidence="1" id="KW-1133">Transmembrane helix</keyword>
<dbReference type="InterPro" id="IPR000620">
    <property type="entry name" value="EamA_dom"/>
</dbReference>
<reference evidence="3" key="1">
    <citation type="journal article" date="2015" name="Genome Announc.">
        <title>Complete Genome Sequence of the Bacteriochlorophyll b-Producing Photosynthetic Bacterium Blastochloris viridis.</title>
        <authorList>
            <person name="Tsukatani Y."/>
            <person name="Hirose Y."/>
            <person name="Harada J."/>
            <person name="Misawa N."/>
            <person name="Mori K."/>
            <person name="Inoue K."/>
            <person name="Tamiaki H."/>
        </authorList>
    </citation>
    <scope>NUCLEOTIDE SEQUENCE [LARGE SCALE GENOMIC DNA]</scope>
    <source>
        <strain evidence="3">DSM 133</strain>
    </source>
</reference>
<dbReference type="Proteomes" id="UP000065734">
    <property type="component" value="Chromosome I"/>
</dbReference>
<feature type="transmembrane region" description="Helical" evidence="1">
    <location>
        <begin position="104"/>
        <end position="121"/>
    </location>
</feature>
<keyword evidence="1" id="KW-0812">Transmembrane</keyword>
<name>A0A0H5BET5_BLAVI</name>
<dbReference type="AlphaFoldDB" id="A0A0H5BET5"/>
<keyword evidence="1" id="KW-0472">Membrane</keyword>
<gene>
    <name evidence="3" type="ORF">BV133_3134</name>
    <name evidence="4" type="ORF">BVIRIDIS_10580</name>
</gene>
<dbReference type="PANTHER" id="PTHR22911">
    <property type="entry name" value="ACYL-MALONYL CONDENSING ENZYME-RELATED"/>
    <property type="match status" value="1"/>
</dbReference>
<feature type="transmembrane region" description="Helical" evidence="1">
    <location>
        <begin position="128"/>
        <end position="144"/>
    </location>
</feature>
<dbReference type="GO" id="GO:0016020">
    <property type="term" value="C:membrane"/>
    <property type="evidence" value="ECO:0007669"/>
    <property type="project" value="InterPro"/>
</dbReference>
<feature type="domain" description="EamA" evidence="2">
    <location>
        <begin position="154"/>
        <end position="280"/>
    </location>
</feature>
<feature type="transmembrane region" description="Helical" evidence="1">
    <location>
        <begin position="208"/>
        <end position="227"/>
    </location>
</feature>
<dbReference type="RefSeq" id="WP_055037192.1">
    <property type="nucleotide sequence ID" value="NZ_AP014854.2"/>
</dbReference>
<protein>
    <submittedName>
        <fullName evidence="3">Permease of the drug/metabolite transporter superfamily</fullName>
    </submittedName>
    <submittedName>
        <fullName evidence="4">Putative permease, DMT superfamily</fullName>
    </submittedName>
</protein>
<feature type="transmembrane region" description="Helical" evidence="1">
    <location>
        <begin position="182"/>
        <end position="202"/>
    </location>
</feature>
<keyword evidence="5" id="KW-1185">Reference proteome</keyword>
<organism evidence="4 5">
    <name type="scientific">Blastochloris viridis</name>
    <name type="common">Rhodopseudomonas viridis</name>
    <dbReference type="NCBI Taxonomy" id="1079"/>
    <lineage>
        <taxon>Bacteria</taxon>
        <taxon>Pseudomonadati</taxon>
        <taxon>Pseudomonadota</taxon>
        <taxon>Alphaproteobacteria</taxon>
        <taxon>Hyphomicrobiales</taxon>
        <taxon>Blastochloridaceae</taxon>
        <taxon>Blastochloris</taxon>
    </lineage>
</organism>
<accession>A0A0H5BET5</accession>
<dbReference type="SUPFAM" id="SSF103481">
    <property type="entry name" value="Multidrug resistance efflux transporter EmrE"/>
    <property type="match status" value="2"/>
</dbReference>
<dbReference type="EMBL" id="AP014854">
    <property type="protein sequence ID" value="BAS00728.1"/>
    <property type="molecule type" value="Genomic_DNA"/>
</dbReference>
<feature type="transmembrane region" description="Helical" evidence="1">
    <location>
        <begin position="7"/>
        <end position="25"/>
    </location>
</feature>
<reference evidence="5" key="3">
    <citation type="journal article" date="2016" name="Genome Announc.">
        <title>Revised genome sequence of the purple photosynthetic bacterium Blastochloris viridis.</title>
        <authorList>
            <person name="Liu L.N."/>
            <person name="Faulkner M."/>
            <person name="Liu X."/>
            <person name="Huang F."/>
            <person name="Darby A.C."/>
            <person name="Hall N."/>
        </authorList>
    </citation>
    <scope>NUCLEOTIDE SEQUENCE [LARGE SCALE GENOMIC DNA]</scope>
    <source>
        <strain evidence="5">ATCC 19567 / DSM 133 / F</strain>
    </source>
</reference>
<dbReference type="Pfam" id="PF00892">
    <property type="entry name" value="EamA"/>
    <property type="match status" value="2"/>
</dbReference>
<evidence type="ECO:0000256" key="1">
    <source>
        <dbReference type="SAM" id="Phobius"/>
    </source>
</evidence>
<feature type="transmembrane region" description="Helical" evidence="1">
    <location>
        <begin position="150"/>
        <end position="170"/>
    </location>
</feature>
<evidence type="ECO:0000313" key="5">
    <source>
        <dbReference type="Proteomes" id="UP000065734"/>
    </source>
</evidence>
<feature type="domain" description="EamA" evidence="2">
    <location>
        <begin position="11"/>
        <end position="142"/>
    </location>
</feature>
<proteinExistence type="predicted"/>
<reference evidence="4" key="2">
    <citation type="submission" date="2015-11" db="EMBL/GenBank/DDBJ databases">
        <authorList>
            <person name="Zhang Y."/>
            <person name="Guo Z."/>
        </authorList>
    </citation>
    <scope>NUCLEOTIDE SEQUENCE</scope>
    <source>
        <strain evidence="4">1</strain>
    </source>
</reference>
<dbReference type="STRING" id="1079.BVIR_1613"/>
<sequence>MPSAQRFAALAGIGMMLLGVFMFSLNDAMGKWLVATYAVGQVLVIRSAFSLIMLTPLVLREGVGRVLRPGQPWLQAARVAAATAEIGLFYWMLAYLQLADAMTFLLASPIFVVALSPLALGERVGARRWLLVGVGFVGVVIALKPSSEAVSLPALGALTGALMFALMNVTGRLLRDTSDVTLVFWQAVGALALGLVLVPFAWVTPSLLDFSALALLGLVSTLGHMCVTRSLKLAPASTVAPYQYTFIAWAVVWGWLMFGEVPEVQTMVGAAVIVLAGLVLLWSEARAGRRT</sequence>
<evidence type="ECO:0000259" key="2">
    <source>
        <dbReference type="Pfam" id="PF00892"/>
    </source>
</evidence>
<feature type="transmembrane region" description="Helical" evidence="1">
    <location>
        <begin position="264"/>
        <end position="282"/>
    </location>
</feature>
<evidence type="ECO:0000313" key="3">
    <source>
        <dbReference type="EMBL" id="BAS00728.1"/>
    </source>
</evidence>
<feature type="transmembrane region" description="Helical" evidence="1">
    <location>
        <begin position="79"/>
        <end position="98"/>
    </location>
</feature>